<feature type="transmembrane region" description="Helical" evidence="2">
    <location>
        <begin position="154"/>
        <end position="173"/>
    </location>
</feature>
<feature type="transmembrane region" description="Helical" evidence="2">
    <location>
        <begin position="131"/>
        <end position="148"/>
    </location>
</feature>
<organism evidence="3 4">
    <name type="scientific">Ascosphaera apis ARSEF 7405</name>
    <dbReference type="NCBI Taxonomy" id="392613"/>
    <lineage>
        <taxon>Eukaryota</taxon>
        <taxon>Fungi</taxon>
        <taxon>Dikarya</taxon>
        <taxon>Ascomycota</taxon>
        <taxon>Pezizomycotina</taxon>
        <taxon>Eurotiomycetes</taxon>
        <taxon>Eurotiomycetidae</taxon>
        <taxon>Onygenales</taxon>
        <taxon>Ascosphaeraceae</taxon>
        <taxon>Ascosphaera</taxon>
    </lineage>
</organism>
<keyword evidence="4" id="KW-1185">Reference proteome</keyword>
<feature type="region of interest" description="Disordered" evidence="1">
    <location>
        <begin position="195"/>
        <end position="245"/>
    </location>
</feature>
<protein>
    <submittedName>
        <fullName evidence="3">Uncharacterized protein</fullName>
    </submittedName>
</protein>
<evidence type="ECO:0000313" key="3">
    <source>
        <dbReference type="EMBL" id="KZZ88865.1"/>
    </source>
</evidence>
<gene>
    <name evidence="3" type="ORF">AAP_04657</name>
</gene>
<dbReference type="OrthoDB" id="4771706at2759"/>
<keyword evidence="2" id="KW-0812">Transmembrane</keyword>
<reference evidence="3 4" key="1">
    <citation type="journal article" date="2016" name="Genome Biol. Evol.">
        <title>Divergent and convergent evolution of fungal pathogenicity.</title>
        <authorList>
            <person name="Shang Y."/>
            <person name="Xiao G."/>
            <person name="Zheng P."/>
            <person name="Cen K."/>
            <person name="Zhan S."/>
            <person name="Wang C."/>
        </authorList>
    </citation>
    <scope>NUCLEOTIDE SEQUENCE [LARGE SCALE GENOMIC DNA]</scope>
    <source>
        <strain evidence="3 4">ARSEF 7405</strain>
    </source>
</reference>
<evidence type="ECO:0000256" key="2">
    <source>
        <dbReference type="SAM" id="Phobius"/>
    </source>
</evidence>
<accession>A0A167WHT2</accession>
<dbReference type="AlphaFoldDB" id="A0A167WHT2"/>
<dbReference type="Proteomes" id="UP000242877">
    <property type="component" value="Unassembled WGS sequence"/>
</dbReference>
<evidence type="ECO:0000313" key="4">
    <source>
        <dbReference type="Proteomes" id="UP000242877"/>
    </source>
</evidence>
<proteinExistence type="predicted"/>
<name>A0A167WHT2_9EURO</name>
<comment type="caution">
    <text evidence="3">The sequence shown here is derived from an EMBL/GenBank/DDBJ whole genome shotgun (WGS) entry which is preliminary data.</text>
</comment>
<feature type="transmembrane region" description="Helical" evidence="2">
    <location>
        <begin position="96"/>
        <end position="119"/>
    </location>
</feature>
<keyword evidence="2" id="KW-0472">Membrane</keyword>
<keyword evidence="2" id="KW-1133">Transmembrane helix</keyword>
<dbReference type="EMBL" id="AZGZ01000023">
    <property type="protein sequence ID" value="KZZ88865.1"/>
    <property type="molecule type" value="Genomic_DNA"/>
</dbReference>
<feature type="compositionally biased region" description="Basic residues" evidence="1">
    <location>
        <begin position="236"/>
        <end position="245"/>
    </location>
</feature>
<sequence>MAELVKEAPRVIPQAVNPEEVRSYLSELLTLRHGYDLKAAQEAVAAWTYGNITHLLSRSKSESYLAQRFGRNVGHQLWTSLNEDKLTDFMNSFHGLFMTALLTLAIMVALIYLVICFALPNWTARLGPLRRFFLAAGPATFAIVWQFPHCLAKSIIFATSFFFTLIGIFAWLVRWMEIESEKDDKKELAEHAKALKKEKEKEKEKSKRMRNEAAKLQEDIKDAPSTSEDESGYNLRQRKRNPATH</sequence>
<dbReference type="VEuPathDB" id="FungiDB:AAP_04657"/>
<feature type="compositionally biased region" description="Basic and acidic residues" evidence="1">
    <location>
        <begin position="195"/>
        <end position="222"/>
    </location>
</feature>
<evidence type="ECO:0000256" key="1">
    <source>
        <dbReference type="SAM" id="MobiDB-lite"/>
    </source>
</evidence>